<dbReference type="Proteomes" id="UP001341281">
    <property type="component" value="Chromosome 09"/>
</dbReference>
<feature type="domain" description="Transposase MuDR N-terminal" evidence="1">
    <location>
        <begin position="2"/>
        <end position="49"/>
    </location>
</feature>
<organism evidence="2 3">
    <name type="scientific">Paspalum notatum var. saurae</name>
    <dbReference type="NCBI Taxonomy" id="547442"/>
    <lineage>
        <taxon>Eukaryota</taxon>
        <taxon>Viridiplantae</taxon>
        <taxon>Streptophyta</taxon>
        <taxon>Embryophyta</taxon>
        <taxon>Tracheophyta</taxon>
        <taxon>Spermatophyta</taxon>
        <taxon>Magnoliopsida</taxon>
        <taxon>Liliopsida</taxon>
        <taxon>Poales</taxon>
        <taxon>Poaceae</taxon>
        <taxon>PACMAD clade</taxon>
        <taxon>Panicoideae</taxon>
        <taxon>Andropogonodae</taxon>
        <taxon>Paspaleae</taxon>
        <taxon>Paspalinae</taxon>
        <taxon>Paspalum</taxon>
    </lineage>
</organism>
<gene>
    <name evidence="2" type="ORF">U9M48_039065</name>
</gene>
<dbReference type="AlphaFoldDB" id="A0AAQ3UJX4"/>
<accession>A0AAQ3UJX4</accession>
<reference evidence="2 3" key="1">
    <citation type="submission" date="2024-02" db="EMBL/GenBank/DDBJ databases">
        <title>High-quality chromosome-scale genome assembly of Pensacola bahiagrass (Paspalum notatum Flugge var. saurae).</title>
        <authorList>
            <person name="Vega J.M."/>
            <person name="Podio M."/>
            <person name="Orjuela J."/>
            <person name="Siena L.A."/>
            <person name="Pessino S.C."/>
            <person name="Combes M.C."/>
            <person name="Mariac C."/>
            <person name="Albertini E."/>
            <person name="Pupilli F."/>
            <person name="Ortiz J.P.A."/>
            <person name="Leblanc O."/>
        </authorList>
    </citation>
    <scope>NUCLEOTIDE SEQUENCE [LARGE SCALE GENOMIC DNA]</scope>
    <source>
        <strain evidence="2">R1</strain>
        <tissue evidence="2">Leaf</tissue>
    </source>
</reference>
<keyword evidence="3" id="KW-1185">Reference proteome</keyword>
<evidence type="ECO:0000313" key="2">
    <source>
        <dbReference type="EMBL" id="WVZ93049.1"/>
    </source>
</evidence>
<sequence>IYFGEGEIRYDQFEVDLIGFRSMTKGLDRAIERPFRLVYNWFMKCFKLDHDECELRILAVTTRSSSLVYWELVPIESTCFWKRFVNVSLRRGLPQLVLFVQPYEKVNAEAESARASDEATVVERVVENNVNELNEIGDDKQGEASETVREPRGVIDEGEEILGLWEDTEADVRVDEDSDHEDDALNQVLSRWANYDHSQRLVNEGETVTWEYSENQVCVGAIYHSIIELKEAVQRWSAKCLKKESKELNTIHACLKSLRVNTVTLIADFVAQHMYSKIINNLGYEPKAIINSIEYDFQYKISYSKAYKAKQNALEMR</sequence>
<dbReference type="EMBL" id="CP144753">
    <property type="protein sequence ID" value="WVZ93049.1"/>
    <property type="molecule type" value="Genomic_DNA"/>
</dbReference>
<evidence type="ECO:0000313" key="3">
    <source>
        <dbReference type="Proteomes" id="UP001341281"/>
    </source>
</evidence>
<proteinExistence type="predicted"/>
<evidence type="ECO:0000259" key="1">
    <source>
        <dbReference type="Pfam" id="PF09322"/>
    </source>
</evidence>
<dbReference type="InterPro" id="IPR015401">
    <property type="entry name" value="Transposase_MuDR_N"/>
</dbReference>
<name>A0AAQ3UJX4_PASNO</name>
<protein>
    <recommendedName>
        <fullName evidence="1">Transposase MuDR N-terminal domain-containing protein</fullName>
    </recommendedName>
</protein>
<feature type="non-terminal residue" evidence="2">
    <location>
        <position position="317"/>
    </location>
</feature>
<dbReference type="Pfam" id="PF09322">
    <property type="entry name" value="DUF1979"/>
    <property type="match status" value="1"/>
</dbReference>